<comment type="caution">
    <text evidence="1">The sequence shown here is derived from an EMBL/GenBank/DDBJ whole genome shotgun (WGS) entry which is preliminary data.</text>
</comment>
<gene>
    <name evidence="1" type="ORF">AZE42_13386</name>
</gene>
<dbReference type="Proteomes" id="UP000183567">
    <property type="component" value="Unassembled WGS sequence"/>
</dbReference>
<dbReference type="OrthoDB" id="3256800at2759"/>
<organism evidence="1 2">
    <name type="scientific">Rhizopogon vesiculosus</name>
    <dbReference type="NCBI Taxonomy" id="180088"/>
    <lineage>
        <taxon>Eukaryota</taxon>
        <taxon>Fungi</taxon>
        <taxon>Dikarya</taxon>
        <taxon>Basidiomycota</taxon>
        <taxon>Agaricomycotina</taxon>
        <taxon>Agaricomycetes</taxon>
        <taxon>Agaricomycetidae</taxon>
        <taxon>Boletales</taxon>
        <taxon>Suillineae</taxon>
        <taxon>Rhizopogonaceae</taxon>
        <taxon>Rhizopogon</taxon>
    </lineage>
</organism>
<proteinExistence type="predicted"/>
<evidence type="ECO:0000313" key="1">
    <source>
        <dbReference type="EMBL" id="OJA17063.1"/>
    </source>
</evidence>
<dbReference type="EMBL" id="LVVM01002207">
    <property type="protein sequence ID" value="OJA17063.1"/>
    <property type="molecule type" value="Genomic_DNA"/>
</dbReference>
<name>A0A1J8Q8S5_9AGAM</name>
<keyword evidence="2" id="KW-1185">Reference proteome</keyword>
<accession>A0A1J8Q8S5</accession>
<reference evidence="1 2" key="1">
    <citation type="submission" date="2016-03" db="EMBL/GenBank/DDBJ databases">
        <title>Comparative genomics of the ectomycorrhizal sister species Rhizopogon vinicolor and Rhizopogon vesiculosus (Basidiomycota: Boletales) reveals a divergence of the mating type B locus.</title>
        <authorList>
            <person name="Mujic A.B."/>
            <person name="Kuo A."/>
            <person name="Tritt A."/>
            <person name="Lipzen A."/>
            <person name="Chen C."/>
            <person name="Johnson J."/>
            <person name="Sharma A."/>
            <person name="Barry K."/>
            <person name="Grigoriev I.V."/>
            <person name="Spatafora J.W."/>
        </authorList>
    </citation>
    <scope>NUCLEOTIDE SEQUENCE [LARGE SCALE GENOMIC DNA]</scope>
    <source>
        <strain evidence="1 2">AM-OR11-056</strain>
    </source>
</reference>
<protein>
    <submittedName>
        <fullName evidence="1">Uncharacterized protein</fullName>
    </submittedName>
</protein>
<evidence type="ECO:0000313" key="2">
    <source>
        <dbReference type="Proteomes" id="UP000183567"/>
    </source>
</evidence>
<dbReference type="AlphaFoldDB" id="A0A1J8Q8S5"/>
<sequence>MSDVSTIIAELKELQEYEVYEPVVRYLAVSAPTLYAWDFGAQRLYDLQQLII</sequence>